<keyword evidence="1" id="KW-1133">Transmembrane helix</keyword>
<keyword evidence="1" id="KW-0472">Membrane</keyword>
<proteinExistence type="predicted"/>
<keyword evidence="1" id="KW-0812">Transmembrane</keyword>
<dbReference type="KEGG" id="tpla:ElP_14050"/>
<evidence type="ECO:0000313" key="2">
    <source>
        <dbReference type="EMBL" id="QDV33532.1"/>
    </source>
</evidence>
<evidence type="ECO:0000313" key="3">
    <source>
        <dbReference type="Proteomes" id="UP000317835"/>
    </source>
</evidence>
<name>A0A518GYB0_9BACT</name>
<protein>
    <submittedName>
        <fullName evidence="2">Uncharacterized protein</fullName>
    </submittedName>
</protein>
<reference evidence="2 3" key="1">
    <citation type="submission" date="2019-02" db="EMBL/GenBank/DDBJ databases">
        <title>Deep-cultivation of Planctomycetes and their phenomic and genomic characterization uncovers novel biology.</title>
        <authorList>
            <person name="Wiegand S."/>
            <person name="Jogler M."/>
            <person name="Boedeker C."/>
            <person name="Pinto D."/>
            <person name="Vollmers J."/>
            <person name="Rivas-Marin E."/>
            <person name="Kohn T."/>
            <person name="Peeters S.H."/>
            <person name="Heuer A."/>
            <person name="Rast P."/>
            <person name="Oberbeckmann S."/>
            <person name="Bunk B."/>
            <person name="Jeske O."/>
            <person name="Meyerdierks A."/>
            <person name="Storesund J.E."/>
            <person name="Kallscheuer N."/>
            <person name="Luecker S."/>
            <person name="Lage O.M."/>
            <person name="Pohl T."/>
            <person name="Merkel B.J."/>
            <person name="Hornburger P."/>
            <person name="Mueller R.-W."/>
            <person name="Bruemmer F."/>
            <person name="Labrenz M."/>
            <person name="Spormann A.M."/>
            <person name="Op den Camp H."/>
            <person name="Overmann J."/>
            <person name="Amann R."/>
            <person name="Jetten M.S.M."/>
            <person name="Mascher T."/>
            <person name="Medema M.H."/>
            <person name="Devos D.P."/>
            <person name="Kaster A.-K."/>
            <person name="Ovreas L."/>
            <person name="Rohde M."/>
            <person name="Galperin M.Y."/>
            <person name="Jogler C."/>
        </authorList>
    </citation>
    <scope>NUCLEOTIDE SEQUENCE [LARGE SCALE GENOMIC DNA]</scope>
    <source>
        <strain evidence="2 3">ElP</strain>
    </source>
</reference>
<feature type="transmembrane region" description="Helical" evidence="1">
    <location>
        <begin position="7"/>
        <end position="27"/>
    </location>
</feature>
<gene>
    <name evidence="2" type="ORF">ElP_14050</name>
</gene>
<accession>A0A518GYB0</accession>
<sequence length="80" mass="8639">MTTARIGLALRLIGPALELVCIGLILWEGRRGRPLLPPPLGWLPYIGVALGLAMVAIGLSLSTPRPSRSRTRDRADELRG</sequence>
<feature type="transmembrane region" description="Helical" evidence="1">
    <location>
        <begin position="42"/>
        <end position="62"/>
    </location>
</feature>
<dbReference type="EMBL" id="CP036426">
    <property type="protein sequence ID" value="QDV33532.1"/>
    <property type="molecule type" value="Genomic_DNA"/>
</dbReference>
<dbReference type="AlphaFoldDB" id="A0A518GYB0"/>
<dbReference type="RefSeq" id="WP_145267893.1">
    <property type="nucleotide sequence ID" value="NZ_CP036426.1"/>
</dbReference>
<organism evidence="2 3">
    <name type="scientific">Tautonia plasticadhaerens</name>
    <dbReference type="NCBI Taxonomy" id="2527974"/>
    <lineage>
        <taxon>Bacteria</taxon>
        <taxon>Pseudomonadati</taxon>
        <taxon>Planctomycetota</taxon>
        <taxon>Planctomycetia</taxon>
        <taxon>Isosphaerales</taxon>
        <taxon>Isosphaeraceae</taxon>
        <taxon>Tautonia</taxon>
    </lineage>
</organism>
<keyword evidence="3" id="KW-1185">Reference proteome</keyword>
<evidence type="ECO:0000256" key="1">
    <source>
        <dbReference type="SAM" id="Phobius"/>
    </source>
</evidence>
<dbReference type="Proteomes" id="UP000317835">
    <property type="component" value="Chromosome"/>
</dbReference>